<keyword evidence="2" id="KW-1185">Reference proteome</keyword>
<comment type="caution">
    <text evidence="1">The sequence shown here is derived from an EMBL/GenBank/DDBJ whole genome shotgun (WGS) entry which is preliminary data.</text>
</comment>
<evidence type="ECO:0008006" key="3">
    <source>
        <dbReference type="Google" id="ProtNLM"/>
    </source>
</evidence>
<dbReference type="RefSeq" id="WP_345622983.1">
    <property type="nucleotide sequence ID" value="NZ_BAABIG010000061.1"/>
</dbReference>
<reference evidence="2" key="1">
    <citation type="journal article" date="2019" name="Int. J. Syst. Evol. Microbiol.">
        <title>The Global Catalogue of Microorganisms (GCM) 10K type strain sequencing project: providing services to taxonomists for standard genome sequencing and annotation.</title>
        <authorList>
            <consortium name="The Broad Institute Genomics Platform"/>
            <consortium name="The Broad Institute Genome Sequencing Center for Infectious Disease"/>
            <person name="Wu L."/>
            <person name="Ma J."/>
        </authorList>
    </citation>
    <scope>NUCLEOTIDE SEQUENCE [LARGE SCALE GENOMIC DNA]</scope>
    <source>
        <strain evidence="2">JCM 18081</strain>
    </source>
</reference>
<name>A0ABP9CQI4_9ACTN</name>
<organism evidence="1 2">
    <name type="scientific">Streptomyces ziwulingensis</name>
    <dbReference type="NCBI Taxonomy" id="1045501"/>
    <lineage>
        <taxon>Bacteria</taxon>
        <taxon>Bacillati</taxon>
        <taxon>Actinomycetota</taxon>
        <taxon>Actinomycetes</taxon>
        <taxon>Kitasatosporales</taxon>
        <taxon>Streptomycetaceae</taxon>
        <taxon>Streptomyces</taxon>
    </lineage>
</organism>
<evidence type="ECO:0000313" key="1">
    <source>
        <dbReference type="EMBL" id="GAA4815500.1"/>
    </source>
</evidence>
<sequence>MGRISAHTRTRNERAVRDAMERILSGCLGEDPRSGLKTLADEAGVPRSGFYPRLKPDGTSVPGPYQHLATEFARRLSAVRAERAAAPGCGPAAAG</sequence>
<evidence type="ECO:0000313" key="2">
    <source>
        <dbReference type="Proteomes" id="UP001501265"/>
    </source>
</evidence>
<protein>
    <recommendedName>
        <fullName evidence="3">TetR family transcriptional regulator</fullName>
    </recommendedName>
</protein>
<proteinExistence type="predicted"/>
<dbReference type="EMBL" id="BAABIG010000061">
    <property type="protein sequence ID" value="GAA4815500.1"/>
    <property type="molecule type" value="Genomic_DNA"/>
</dbReference>
<dbReference type="Proteomes" id="UP001501265">
    <property type="component" value="Unassembled WGS sequence"/>
</dbReference>
<accession>A0ABP9CQI4</accession>
<gene>
    <name evidence="1" type="ORF">GCM10023220_54400</name>
</gene>